<feature type="compositionally biased region" description="Polar residues" evidence="1">
    <location>
        <begin position="208"/>
        <end position="224"/>
    </location>
</feature>
<accession>A0AAD9QDW8</accession>
<evidence type="ECO:0000313" key="3">
    <source>
        <dbReference type="Proteomes" id="UP001249851"/>
    </source>
</evidence>
<keyword evidence="3" id="KW-1185">Reference proteome</keyword>
<feature type="region of interest" description="Disordered" evidence="1">
    <location>
        <begin position="208"/>
        <end position="234"/>
    </location>
</feature>
<evidence type="ECO:0000256" key="1">
    <source>
        <dbReference type="SAM" id="MobiDB-lite"/>
    </source>
</evidence>
<comment type="caution">
    <text evidence="2">The sequence shown here is derived from an EMBL/GenBank/DDBJ whole genome shotgun (WGS) entry which is preliminary data.</text>
</comment>
<sequence length="234" mass="27175">MRNQGPFSRYLLLTYKGLARTHVLSPPQSYAVPFSAGDLITLGYNTQSNIGSLQRHKVFVPSSETRFHLWPKNFSREHYYADGSYKLVDILKLLCTIYTYRKPLKKKSHRCGLTTTLSLHSEMIILEKKETHFSSFELIKTRKELFAGNIKNRSFICNLFDSVIRISANNFVFNFHCILFVRCTFYENSSRITFSISVECLQRFSSTSSAKTDSHDNQVWQNHKNPFLYPDATK</sequence>
<reference evidence="2" key="2">
    <citation type="journal article" date="2023" name="Science">
        <title>Genomic signatures of disease resistance in endangered staghorn corals.</title>
        <authorList>
            <person name="Vollmer S.V."/>
            <person name="Selwyn J.D."/>
            <person name="Despard B.A."/>
            <person name="Roesel C.L."/>
        </authorList>
    </citation>
    <scope>NUCLEOTIDE SEQUENCE</scope>
    <source>
        <strain evidence="2">K2</strain>
    </source>
</reference>
<evidence type="ECO:0000313" key="2">
    <source>
        <dbReference type="EMBL" id="KAK2559116.1"/>
    </source>
</evidence>
<dbReference type="EMBL" id="JARQWQ010000041">
    <property type="protein sequence ID" value="KAK2559116.1"/>
    <property type="molecule type" value="Genomic_DNA"/>
</dbReference>
<name>A0AAD9QDW8_ACRCE</name>
<gene>
    <name evidence="2" type="ORF">P5673_018233</name>
</gene>
<dbReference type="AlphaFoldDB" id="A0AAD9QDW8"/>
<proteinExistence type="predicted"/>
<organism evidence="2 3">
    <name type="scientific">Acropora cervicornis</name>
    <name type="common">Staghorn coral</name>
    <dbReference type="NCBI Taxonomy" id="6130"/>
    <lineage>
        <taxon>Eukaryota</taxon>
        <taxon>Metazoa</taxon>
        <taxon>Cnidaria</taxon>
        <taxon>Anthozoa</taxon>
        <taxon>Hexacorallia</taxon>
        <taxon>Scleractinia</taxon>
        <taxon>Astrocoeniina</taxon>
        <taxon>Acroporidae</taxon>
        <taxon>Acropora</taxon>
    </lineage>
</organism>
<reference evidence="2" key="1">
    <citation type="journal article" date="2023" name="G3 (Bethesda)">
        <title>Whole genome assembly and annotation of the endangered Caribbean coral Acropora cervicornis.</title>
        <authorList>
            <person name="Selwyn J.D."/>
            <person name="Vollmer S.V."/>
        </authorList>
    </citation>
    <scope>NUCLEOTIDE SEQUENCE</scope>
    <source>
        <strain evidence="2">K2</strain>
    </source>
</reference>
<protein>
    <submittedName>
        <fullName evidence="2">Uncharacterized protein</fullName>
    </submittedName>
</protein>
<dbReference type="Proteomes" id="UP001249851">
    <property type="component" value="Unassembled WGS sequence"/>
</dbReference>